<dbReference type="RefSeq" id="WP_380044661.1">
    <property type="nucleotide sequence ID" value="NZ_JBHLTC010000008.1"/>
</dbReference>
<sequence length="319" mass="33866">MRVPTIRRLGAALLALAGITAAGVIAATPAQAAVFSTYGTGVNVRADAYLSSAVVRTLPGPTSIDVDCQKLGDRVTVSGGSSSWWAHVPALGGYVTVAYVSIPEDKLPGVPECGGNPNPGPDITLANVQAMFGSRIANPRLVEEGLPSLNRAMRDANINTPYRKAAFLATLVHESRLEYNIREIGDTRLYGGRGYIQLTGDFNYGPAGRYFGIDLLGNPELARSLQWSAPIARWYWTVARNINPMADALHMGRVNAAIGYPAGTEDLRRCDSFKSAIRVLTGSVPGGIICTRPSKLSGDTSKLTSTEFDRLAGTPTSKG</sequence>
<dbReference type="Gene3D" id="1.10.530.10">
    <property type="match status" value="1"/>
</dbReference>
<protein>
    <submittedName>
        <fullName evidence="3">Glycoside hydrolase family 19 protein</fullName>
    </submittedName>
</protein>
<gene>
    <name evidence="3" type="ORF">ACFFGN_07780</name>
</gene>
<feature type="domain" description="Glycoside hydrolase family 19 catalytic" evidence="2">
    <location>
        <begin position="187"/>
        <end position="257"/>
    </location>
</feature>
<feature type="signal peptide" evidence="1">
    <location>
        <begin position="1"/>
        <end position="32"/>
    </location>
</feature>
<evidence type="ECO:0000313" key="4">
    <source>
        <dbReference type="Proteomes" id="UP001589890"/>
    </source>
</evidence>
<feature type="chain" id="PRO_5045258314" evidence="1">
    <location>
        <begin position="33"/>
        <end position="319"/>
    </location>
</feature>
<evidence type="ECO:0000313" key="3">
    <source>
        <dbReference type="EMBL" id="MFC0623957.1"/>
    </source>
</evidence>
<accession>A0ABV6QJQ4</accession>
<proteinExistence type="predicted"/>
<evidence type="ECO:0000259" key="2">
    <source>
        <dbReference type="Pfam" id="PF00182"/>
    </source>
</evidence>
<dbReference type="EMBL" id="JBHLTC010000008">
    <property type="protein sequence ID" value="MFC0623957.1"/>
    <property type="molecule type" value="Genomic_DNA"/>
</dbReference>
<evidence type="ECO:0000256" key="1">
    <source>
        <dbReference type="SAM" id="SignalP"/>
    </source>
</evidence>
<dbReference type="InterPro" id="IPR000726">
    <property type="entry name" value="Glyco_hydro_19_cat"/>
</dbReference>
<name>A0ABV6QJQ4_9ACTN</name>
<dbReference type="SUPFAM" id="SSF53955">
    <property type="entry name" value="Lysozyme-like"/>
    <property type="match status" value="1"/>
</dbReference>
<comment type="caution">
    <text evidence="3">The sequence shown here is derived from an EMBL/GenBank/DDBJ whole genome shotgun (WGS) entry which is preliminary data.</text>
</comment>
<dbReference type="InterPro" id="IPR023346">
    <property type="entry name" value="Lysozyme-like_dom_sf"/>
</dbReference>
<keyword evidence="1" id="KW-0732">Signal</keyword>
<keyword evidence="4" id="KW-1185">Reference proteome</keyword>
<dbReference type="Proteomes" id="UP001589890">
    <property type="component" value="Unassembled WGS sequence"/>
</dbReference>
<keyword evidence="3" id="KW-0378">Hydrolase</keyword>
<dbReference type="GO" id="GO:0016787">
    <property type="term" value="F:hydrolase activity"/>
    <property type="evidence" value="ECO:0007669"/>
    <property type="project" value="UniProtKB-KW"/>
</dbReference>
<reference evidence="3 4" key="1">
    <citation type="submission" date="2024-09" db="EMBL/GenBank/DDBJ databases">
        <authorList>
            <person name="Sun Q."/>
            <person name="Mori K."/>
        </authorList>
    </citation>
    <scope>NUCLEOTIDE SEQUENCE [LARGE SCALE GENOMIC DNA]</scope>
    <source>
        <strain evidence="3 4">CGMCC 1.15906</strain>
    </source>
</reference>
<organism evidence="3 4">
    <name type="scientific">Kribbella deserti</name>
    <dbReference type="NCBI Taxonomy" id="1926257"/>
    <lineage>
        <taxon>Bacteria</taxon>
        <taxon>Bacillati</taxon>
        <taxon>Actinomycetota</taxon>
        <taxon>Actinomycetes</taxon>
        <taxon>Propionibacteriales</taxon>
        <taxon>Kribbellaceae</taxon>
        <taxon>Kribbella</taxon>
    </lineage>
</organism>
<dbReference type="Pfam" id="PF00182">
    <property type="entry name" value="Glyco_hydro_19"/>
    <property type="match status" value="1"/>
</dbReference>